<dbReference type="Proteomes" id="UP000255193">
    <property type="component" value="Unassembled WGS sequence"/>
</dbReference>
<dbReference type="AlphaFoldDB" id="A0A378Q793"/>
<dbReference type="NCBIfam" id="TIGR01611">
    <property type="entry name" value="tail_tube"/>
    <property type="match status" value="1"/>
</dbReference>
<gene>
    <name evidence="1" type="ORF">NCTC11091_00852</name>
</gene>
<evidence type="ECO:0000313" key="2">
    <source>
        <dbReference type="Proteomes" id="UP000255193"/>
    </source>
</evidence>
<sequence length="171" mass="18946">MAKQLPATLKNFNVFVDGDSYAGTAKTIELPEITKKTEDYRAAGMIGEIALDVGFEQMKCTITYTGVDSRHIAQLSKCSVNDLPIRYVGAYERQDICEHVVREVYMRGSATSLKLGEMELGNINEQEIEYTVTYLRIVDDGVQLLEIDVVNGVYIVGGVDKTSQINNLLGL</sequence>
<dbReference type="InterPro" id="IPR006498">
    <property type="entry name" value="Tail_tube"/>
</dbReference>
<proteinExistence type="predicted"/>
<organism evidence="1 2">
    <name type="scientific">Faucicola atlantae</name>
    <dbReference type="NCBI Taxonomy" id="34059"/>
    <lineage>
        <taxon>Bacteria</taxon>
        <taxon>Pseudomonadati</taxon>
        <taxon>Pseudomonadota</taxon>
        <taxon>Gammaproteobacteria</taxon>
        <taxon>Moraxellales</taxon>
        <taxon>Moraxellaceae</taxon>
        <taxon>Faucicola</taxon>
    </lineage>
</organism>
<accession>A0A378Q793</accession>
<protein>
    <submittedName>
        <fullName evidence="1">Phage major tail tube protein</fullName>
    </submittedName>
</protein>
<evidence type="ECO:0000313" key="1">
    <source>
        <dbReference type="EMBL" id="STY95067.1"/>
    </source>
</evidence>
<dbReference type="Pfam" id="PF04985">
    <property type="entry name" value="Phage_tube"/>
    <property type="match status" value="1"/>
</dbReference>
<reference evidence="1 2" key="1">
    <citation type="submission" date="2018-06" db="EMBL/GenBank/DDBJ databases">
        <authorList>
            <consortium name="Pathogen Informatics"/>
            <person name="Doyle S."/>
        </authorList>
    </citation>
    <scope>NUCLEOTIDE SEQUENCE [LARGE SCALE GENOMIC DNA]</scope>
    <source>
        <strain evidence="1 2">NCTC11091</strain>
    </source>
</reference>
<name>A0A378Q793_9GAMM</name>
<dbReference type="RefSeq" id="WP_067056320.1">
    <property type="nucleotide sequence ID" value="NZ_MXAO01000048.1"/>
</dbReference>
<dbReference type="EMBL" id="UGQA01000001">
    <property type="protein sequence ID" value="STY95067.1"/>
    <property type="molecule type" value="Genomic_DNA"/>
</dbReference>